<dbReference type="EMBL" id="CP119313">
    <property type="protein sequence ID" value="WEK20905.1"/>
    <property type="molecule type" value="Genomic_DNA"/>
</dbReference>
<dbReference type="Proteomes" id="UP001214530">
    <property type="component" value="Chromosome"/>
</dbReference>
<evidence type="ECO:0000313" key="1">
    <source>
        <dbReference type="EMBL" id="WEK20905.1"/>
    </source>
</evidence>
<reference evidence="1" key="1">
    <citation type="submission" date="2023-03" db="EMBL/GenBank/DDBJ databases">
        <title>Andean soil-derived lignocellulolytic bacterial consortium as a source of novel taxa and putative plastic-active enzymes.</title>
        <authorList>
            <person name="Diaz-Garcia L."/>
            <person name="Chuvochina M."/>
            <person name="Feuerriegel G."/>
            <person name="Bunk B."/>
            <person name="Sproer C."/>
            <person name="Streit W.R."/>
            <person name="Rodriguez L.M."/>
            <person name="Overmann J."/>
            <person name="Jimenez D.J."/>
        </authorList>
    </citation>
    <scope>NUCLEOTIDE SEQUENCE</scope>
    <source>
        <strain evidence="1">MAG 3858</strain>
    </source>
</reference>
<dbReference type="AlphaFoldDB" id="A0AAJ5WC73"/>
<organism evidence="1 2">
    <name type="scientific">Candidatus Pedobacter colombiensis</name>
    <dbReference type="NCBI Taxonomy" id="3121371"/>
    <lineage>
        <taxon>Bacteria</taxon>
        <taxon>Pseudomonadati</taxon>
        <taxon>Bacteroidota</taxon>
        <taxon>Sphingobacteriia</taxon>
        <taxon>Sphingobacteriales</taxon>
        <taxon>Sphingobacteriaceae</taxon>
        <taxon>Pedobacter</taxon>
    </lineage>
</organism>
<sequence length="253" mass="28291">MRSKQILLAFLLLPVTLFGQSIKFPLVSSSEDPTTMITEVETNSQYTIVSFKHICTVKGSWVQLNKSMYLQDANGEERYNYRRSEGIPLRPDRFVATKDNQEVNFKVYFEKLKPGTQEINVIERARSQAELNNGVNFLNYFRVNLNQSQLELGDRAVSKVEVVVAPPPPLRSDFVTSVANGETANLGPVLKDMYMGMFTAQLNVYSNPAVIDQLAKNMKSYYDALIKVGFSSDAALKIITSKQLISAGGNSNN</sequence>
<protein>
    <submittedName>
        <fullName evidence="1">Uncharacterized protein</fullName>
    </submittedName>
</protein>
<gene>
    <name evidence="1" type="ORF">P0Y49_07115</name>
</gene>
<proteinExistence type="predicted"/>
<name>A0AAJ5WC73_9SPHI</name>
<accession>A0AAJ5WC73</accession>
<evidence type="ECO:0000313" key="2">
    <source>
        <dbReference type="Proteomes" id="UP001214530"/>
    </source>
</evidence>